<dbReference type="SMART" id="SM00369">
    <property type="entry name" value="LRR_TYP"/>
    <property type="match status" value="2"/>
</dbReference>
<proteinExistence type="predicted"/>
<dbReference type="Gene3D" id="3.80.10.10">
    <property type="entry name" value="Ribonuclease Inhibitor"/>
    <property type="match status" value="1"/>
</dbReference>
<keyword evidence="1" id="KW-0433">Leucine-rich repeat</keyword>
<evidence type="ECO:0000313" key="8">
    <source>
        <dbReference type="Proteomes" id="UP001159363"/>
    </source>
</evidence>
<dbReference type="InterPro" id="IPR002172">
    <property type="entry name" value="LDrepeatLR_classA_rpt"/>
</dbReference>
<evidence type="ECO:0000256" key="5">
    <source>
        <dbReference type="PROSITE-ProRule" id="PRU00124"/>
    </source>
</evidence>
<sequence>MQEGARPSSIHSGAGGGSAVILFPPYQGAPDSIPGQFTPDFRKGNRCRTMPLVDGFSLGSPVSPRPFHSGAAPYSPRFTNIGPQDLAVKSRPNPFTHILSPLLRTIINSLHVTNSHKASTLKEWACPEGSFKCRNGPCINSSLVCNENADCPSTWVDEDNCAFLCSNHEPRCLCRDTQINCTGLGLKQIPPDIEEEITWLDLSNNSITSLPPLAFRNLWRLHVLNLQNNRIHTLQNGSFTGLPNLRGL</sequence>
<dbReference type="PROSITE" id="PS51450">
    <property type="entry name" value="LRR"/>
    <property type="match status" value="2"/>
</dbReference>
<dbReference type="InterPro" id="IPR032675">
    <property type="entry name" value="LRR_dom_sf"/>
</dbReference>
<keyword evidence="2" id="KW-0732">Signal</keyword>
<dbReference type="InterPro" id="IPR000372">
    <property type="entry name" value="LRRNT"/>
</dbReference>
<evidence type="ECO:0000256" key="2">
    <source>
        <dbReference type="ARBA" id="ARBA00022729"/>
    </source>
</evidence>
<comment type="caution">
    <text evidence="7">The sequence shown here is derived from an EMBL/GenBank/DDBJ whole genome shotgun (WGS) entry which is preliminary data.</text>
</comment>
<dbReference type="Pfam" id="PF01462">
    <property type="entry name" value="LRRNT"/>
    <property type="match status" value="1"/>
</dbReference>
<dbReference type="Proteomes" id="UP001159363">
    <property type="component" value="Chromosome 4"/>
</dbReference>
<accession>A0ABQ9HDS3</accession>
<dbReference type="EMBL" id="JARBHB010000005">
    <property type="protein sequence ID" value="KAJ8882434.1"/>
    <property type="molecule type" value="Genomic_DNA"/>
</dbReference>
<dbReference type="Pfam" id="PF00057">
    <property type="entry name" value="Ldl_recept_a"/>
    <property type="match status" value="1"/>
</dbReference>
<dbReference type="SUPFAM" id="SSF52058">
    <property type="entry name" value="L domain-like"/>
    <property type="match status" value="1"/>
</dbReference>
<comment type="caution">
    <text evidence="5">Lacks conserved residue(s) required for the propagation of feature annotation.</text>
</comment>
<gene>
    <name evidence="7" type="ORF">PR048_014242</name>
</gene>
<feature type="disulfide bond" evidence="5">
    <location>
        <begin position="126"/>
        <end position="138"/>
    </location>
</feature>
<keyword evidence="8" id="KW-1185">Reference proteome</keyword>
<protein>
    <recommendedName>
        <fullName evidence="6">LRRNT domain-containing protein</fullName>
    </recommendedName>
</protein>
<dbReference type="InterPro" id="IPR036055">
    <property type="entry name" value="LDL_receptor-like_sf"/>
</dbReference>
<evidence type="ECO:0000256" key="4">
    <source>
        <dbReference type="ARBA" id="ARBA00023157"/>
    </source>
</evidence>
<dbReference type="CDD" id="cd00112">
    <property type="entry name" value="LDLa"/>
    <property type="match status" value="1"/>
</dbReference>
<keyword evidence="4 5" id="KW-1015">Disulfide bond</keyword>
<dbReference type="Gene3D" id="4.10.400.10">
    <property type="entry name" value="Low-density Lipoprotein Receptor"/>
    <property type="match status" value="1"/>
</dbReference>
<dbReference type="SMART" id="SM00192">
    <property type="entry name" value="LDLa"/>
    <property type="match status" value="1"/>
</dbReference>
<feature type="disulfide bond" evidence="5">
    <location>
        <begin position="133"/>
        <end position="151"/>
    </location>
</feature>
<dbReference type="InterPro" id="IPR003591">
    <property type="entry name" value="Leu-rich_rpt_typical-subtyp"/>
</dbReference>
<reference evidence="7 8" key="1">
    <citation type="submission" date="2023-02" db="EMBL/GenBank/DDBJ databases">
        <title>LHISI_Scaffold_Assembly.</title>
        <authorList>
            <person name="Stuart O.P."/>
            <person name="Cleave R."/>
            <person name="Magrath M.J.L."/>
            <person name="Mikheyev A.S."/>
        </authorList>
    </citation>
    <scope>NUCLEOTIDE SEQUENCE [LARGE SCALE GENOMIC DNA]</scope>
    <source>
        <strain evidence="7">Daus_M_001</strain>
        <tissue evidence="7">Leg muscle</tissue>
    </source>
</reference>
<dbReference type="Pfam" id="PF13855">
    <property type="entry name" value="LRR_8"/>
    <property type="match status" value="1"/>
</dbReference>
<dbReference type="InterPro" id="IPR050467">
    <property type="entry name" value="LRFN"/>
</dbReference>
<evidence type="ECO:0000313" key="7">
    <source>
        <dbReference type="EMBL" id="KAJ8882434.1"/>
    </source>
</evidence>
<dbReference type="InterPro" id="IPR001611">
    <property type="entry name" value="Leu-rich_rpt"/>
</dbReference>
<dbReference type="PANTHER" id="PTHR45842:SF22">
    <property type="entry name" value="INSULIN-LIKE GROWTH FACTOR-BINDING PROTEIN COMPLEX ACID LABILE SUBUNIT ISOFORM X1"/>
    <property type="match status" value="1"/>
</dbReference>
<evidence type="ECO:0000259" key="6">
    <source>
        <dbReference type="Pfam" id="PF01462"/>
    </source>
</evidence>
<feature type="domain" description="LRRNT" evidence="6">
    <location>
        <begin position="170"/>
        <end position="193"/>
    </location>
</feature>
<evidence type="ECO:0000256" key="3">
    <source>
        <dbReference type="ARBA" id="ARBA00022737"/>
    </source>
</evidence>
<keyword evidence="3" id="KW-0677">Repeat</keyword>
<name>A0ABQ9HDS3_9NEOP</name>
<evidence type="ECO:0000256" key="1">
    <source>
        <dbReference type="ARBA" id="ARBA00022614"/>
    </source>
</evidence>
<dbReference type="PANTHER" id="PTHR45842">
    <property type="entry name" value="SYNAPTIC ADHESION-LIKE MOLECULE SALM"/>
    <property type="match status" value="1"/>
</dbReference>
<organism evidence="7 8">
    <name type="scientific">Dryococelus australis</name>
    <dbReference type="NCBI Taxonomy" id="614101"/>
    <lineage>
        <taxon>Eukaryota</taxon>
        <taxon>Metazoa</taxon>
        <taxon>Ecdysozoa</taxon>
        <taxon>Arthropoda</taxon>
        <taxon>Hexapoda</taxon>
        <taxon>Insecta</taxon>
        <taxon>Pterygota</taxon>
        <taxon>Neoptera</taxon>
        <taxon>Polyneoptera</taxon>
        <taxon>Phasmatodea</taxon>
        <taxon>Verophasmatodea</taxon>
        <taxon>Anareolatae</taxon>
        <taxon>Phasmatidae</taxon>
        <taxon>Eurycanthinae</taxon>
        <taxon>Dryococelus</taxon>
    </lineage>
</organism>
<dbReference type="PROSITE" id="PS50068">
    <property type="entry name" value="LDLRA_2"/>
    <property type="match status" value="1"/>
</dbReference>
<dbReference type="SUPFAM" id="SSF57424">
    <property type="entry name" value="LDL receptor-like module"/>
    <property type="match status" value="1"/>
</dbReference>